<accession>A0ACB5UR92</accession>
<protein>
    <submittedName>
        <fullName evidence="1">Uncharacterized protein</fullName>
    </submittedName>
</protein>
<evidence type="ECO:0000313" key="1">
    <source>
        <dbReference type="EMBL" id="GMQ65402.1"/>
    </source>
</evidence>
<sequence length="45" mass="5032">MKIKRFSMVLVSLLLIVSMTGCKYDKASVGNDAEKTNNTKGRRVK</sequence>
<name>A0ACB5UR92_9FIRM</name>
<gene>
    <name evidence="1" type="ORF">AN2V17_46480</name>
</gene>
<proteinExistence type="predicted"/>
<evidence type="ECO:0000313" key="2">
    <source>
        <dbReference type="Proteomes" id="UP001374599"/>
    </source>
</evidence>
<dbReference type="Proteomes" id="UP001374599">
    <property type="component" value="Unassembled WGS sequence"/>
</dbReference>
<reference evidence="1" key="1">
    <citation type="submission" date="2023-09" db="EMBL/GenBank/DDBJ databases">
        <title>Vallitalea sediminicola and Vallitalea maricola sp. nov., anaerobic bacteria isolated from marine sediment.</title>
        <authorList>
            <person name="Hirano S."/>
            <person name="Maeda A."/>
            <person name="Terahara T."/>
            <person name="Mori K."/>
            <person name="Hamada M."/>
            <person name="Matsumoto R."/>
            <person name="Kobayashi T."/>
        </authorList>
    </citation>
    <scope>NUCLEOTIDE SEQUENCE</scope>
    <source>
        <strain evidence="1">AN17-2</strain>
    </source>
</reference>
<keyword evidence="2" id="KW-1185">Reference proteome</keyword>
<comment type="caution">
    <text evidence="1">The sequence shown here is derived from an EMBL/GenBank/DDBJ whole genome shotgun (WGS) entry which is preliminary data.</text>
</comment>
<organism evidence="1 2">
    <name type="scientific">Vallitalea maricola</name>
    <dbReference type="NCBI Taxonomy" id="3074433"/>
    <lineage>
        <taxon>Bacteria</taxon>
        <taxon>Bacillati</taxon>
        <taxon>Bacillota</taxon>
        <taxon>Clostridia</taxon>
        <taxon>Lachnospirales</taxon>
        <taxon>Vallitaleaceae</taxon>
        <taxon>Vallitalea</taxon>
    </lineage>
</organism>
<dbReference type="EMBL" id="BTPU01000266">
    <property type="protein sequence ID" value="GMQ65402.1"/>
    <property type="molecule type" value="Genomic_DNA"/>
</dbReference>